<dbReference type="InterPro" id="IPR012495">
    <property type="entry name" value="TadE-like_dom"/>
</dbReference>
<reference evidence="5" key="1">
    <citation type="submission" date="2018-08" db="EMBL/GenBank/DDBJ databases">
        <authorList>
            <person name="Hornung B."/>
        </authorList>
    </citation>
    <scope>NUCLEOTIDE SEQUENCE [LARGE SCALE GENOMIC DNA]</scope>
</reference>
<feature type="transmembrane region" description="Helical" evidence="2">
    <location>
        <begin position="40"/>
        <end position="65"/>
    </location>
</feature>
<feature type="domain" description="TadE-like" evidence="3">
    <location>
        <begin position="38"/>
        <end position="80"/>
    </location>
</feature>
<keyword evidence="5" id="KW-1185">Reference proteome</keyword>
<dbReference type="Pfam" id="PF07811">
    <property type="entry name" value="TadE"/>
    <property type="match status" value="1"/>
</dbReference>
<feature type="region of interest" description="Disordered" evidence="1">
    <location>
        <begin position="1"/>
        <end position="36"/>
    </location>
</feature>
<keyword evidence="2" id="KW-1133">Transmembrane helix</keyword>
<accession>A0A383S731</accession>
<evidence type="ECO:0000259" key="3">
    <source>
        <dbReference type="Pfam" id="PF07811"/>
    </source>
</evidence>
<evidence type="ECO:0000256" key="1">
    <source>
        <dbReference type="SAM" id="MobiDB-lite"/>
    </source>
</evidence>
<keyword evidence="2" id="KW-0812">Transmembrane</keyword>
<evidence type="ECO:0000313" key="4">
    <source>
        <dbReference type="EMBL" id="SYZ33643.1"/>
    </source>
</evidence>
<evidence type="ECO:0000313" key="5">
    <source>
        <dbReference type="Proteomes" id="UP000263928"/>
    </source>
</evidence>
<sequence length="170" mass="17343">MNRRRAPRMPGARPDGPSRARGAARAPHARRHPGGERGSASLELIVVVPAAVLVIALLTAGWRLWSVRSQVREAAAAGARAASLARSGAEAEQAAAAVVGADLATMQSTCTSPVVHVDTGAFAAPAGAGDVIVEVSCQVPFTDLMIPVPGALTAAGHASSRLDSYRGRQP</sequence>
<feature type="compositionally biased region" description="Low complexity" evidence="1">
    <location>
        <begin position="8"/>
        <end position="26"/>
    </location>
</feature>
<name>A0A383S731_9ACTN</name>
<keyword evidence="2" id="KW-0472">Membrane</keyword>
<dbReference type="EMBL" id="UNQJ01000010">
    <property type="protein sequence ID" value="SYZ33643.1"/>
    <property type="molecule type" value="Genomic_DNA"/>
</dbReference>
<organism evidence="4 5">
    <name type="scientific">Propionibacterium australiense</name>
    <dbReference type="NCBI Taxonomy" id="119981"/>
    <lineage>
        <taxon>Bacteria</taxon>
        <taxon>Bacillati</taxon>
        <taxon>Actinomycetota</taxon>
        <taxon>Actinomycetes</taxon>
        <taxon>Propionibacteriales</taxon>
        <taxon>Propionibacteriaceae</taxon>
        <taxon>Propionibacterium</taxon>
    </lineage>
</organism>
<dbReference type="AlphaFoldDB" id="A0A383S731"/>
<dbReference type="Proteomes" id="UP000263928">
    <property type="component" value="Unassembled WGS sequence"/>
</dbReference>
<protein>
    <submittedName>
        <fullName evidence="4">TadE-like</fullName>
    </submittedName>
</protein>
<proteinExistence type="predicted"/>
<gene>
    <name evidence="4" type="ORF">PROPAUS_1563</name>
</gene>
<dbReference type="RefSeq" id="WP_119161984.1">
    <property type="nucleotide sequence ID" value="NZ_LR134442.1"/>
</dbReference>
<evidence type="ECO:0000256" key="2">
    <source>
        <dbReference type="SAM" id="Phobius"/>
    </source>
</evidence>